<feature type="transmembrane region" description="Helical" evidence="10">
    <location>
        <begin position="383"/>
        <end position="409"/>
    </location>
</feature>
<feature type="transmembrane region" description="Helical" evidence="10">
    <location>
        <begin position="183"/>
        <end position="204"/>
    </location>
</feature>
<keyword evidence="3 10" id="KW-1003">Cell membrane</keyword>
<keyword evidence="2 10" id="KW-0813">Transport</keyword>
<comment type="subcellular location">
    <subcellularLocation>
        <location evidence="1 10">Cell membrane</location>
        <topology evidence="1 10">Multi-pass membrane protein</topology>
    </subcellularLocation>
</comment>
<reference evidence="12 13" key="1">
    <citation type="submission" date="2016-10" db="EMBL/GenBank/DDBJ databases">
        <authorList>
            <person name="de Groot N.N."/>
        </authorList>
    </citation>
    <scope>NUCLEOTIDE SEQUENCE [LARGE SCALE GENOMIC DNA]</scope>
    <source>
        <strain evidence="12 13">DSM 21668</strain>
    </source>
</reference>
<dbReference type="EMBL" id="FNGS01000001">
    <property type="protein sequence ID" value="SDL14314.1"/>
    <property type="molecule type" value="Genomic_DNA"/>
</dbReference>
<dbReference type="Proteomes" id="UP000198901">
    <property type="component" value="Unassembled WGS sequence"/>
</dbReference>
<dbReference type="PANTHER" id="PTHR10110:SF86">
    <property type="entry name" value="SODIUM_HYDROGEN EXCHANGER 7"/>
    <property type="match status" value="1"/>
</dbReference>
<evidence type="ECO:0000256" key="1">
    <source>
        <dbReference type="ARBA" id="ARBA00004651"/>
    </source>
</evidence>
<evidence type="ECO:0000256" key="5">
    <source>
        <dbReference type="ARBA" id="ARBA00022989"/>
    </source>
</evidence>
<dbReference type="GO" id="GO:0098719">
    <property type="term" value="P:sodium ion import across plasma membrane"/>
    <property type="evidence" value="ECO:0007669"/>
    <property type="project" value="TreeGrafter"/>
</dbReference>
<accession>A0A1G9HNK9</accession>
<keyword evidence="10" id="KW-0050">Antiport</keyword>
<comment type="function">
    <text evidence="10">Na(+)/H(+) antiporter that extrudes sodium in exchange for external protons.</text>
</comment>
<keyword evidence="9 10" id="KW-0739">Sodium transport</keyword>
<dbReference type="Gene3D" id="6.10.140.1330">
    <property type="match status" value="1"/>
</dbReference>
<evidence type="ECO:0000313" key="13">
    <source>
        <dbReference type="Proteomes" id="UP000198901"/>
    </source>
</evidence>
<sequence length="523" mass="57898">MSETFLFYILLVLIILGLVMLAQKFRTAYPIVLVLGGLVLSLIPGIPDISVEPEWIFVIFLPPLLYEAAWYTSWKEFWRWRRLISSFAFPVVVITAFGVAAFSVACIPGFTWALGFLLGGIVSPPDAVSASAILKHIKVPRRIVSVLEGESLLNDASSLIIFRFALIAVGTGHFAIEEAIGSFFLVVGMGILIGLGVALVYYAIHRWLPTDPNIDIVLTLTAPYAMYLLAEMFHFSGVLAVVSGGLFLSSRSHVILSHSSRLRGTNVWSALGFVLNGLVFMLIGLELPVIVDQLGDVGLGEAIVYGIAMTVFLIAIRMCCTFGAVVFTKFISRYITTADPSPGVKAPVIIGWAGMRGVVSLAAALSVPLVLANGQPFPQRNLILFITFSVILLSLVVQGLTLPVVIGWLNMEDPDKALPEEEQIEAIRRKLAARSLAILDENHQQTVEANRMLTQLRARYEHDQFGTAEESAAYATVVLDLLDRQRSWLREINRKNEVSEEVIRRYQTLLDLEQEKLQRWREK</sequence>
<dbReference type="GO" id="GO:0015386">
    <property type="term" value="F:potassium:proton antiporter activity"/>
    <property type="evidence" value="ECO:0007669"/>
    <property type="project" value="TreeGrafter"/>
</dbReference>
<evidence type="ECO:0000256" key="10">
    <source>
        <dbReference type="RuleBase" id="RU366002"/>
    </source>
</evidence>
<evidence type="ECO:0000259" key="11">
    <source>
        <dbReference type="Pfam" id="PF00999"/>
    </source>
</evidence>
<evidence type="ECO:0000256" key="2">
    <source>
        <dbReference type="ARBA" id="ARBA00022448"/>
    </source>
</evidence>
<dbReference type="PANTHER" id="PTHR10110">
    <property type="entry name" value="SODIUM/HYDROGEN EXCHANGER"/>
    <property type="match status" value="1"/>
</dbReference>
<feature type="transmembrane region" description="Helical" evidence="10">
    <location>
        <begin position="29"/>
        <end position="49"/>
    </location>
</feature>
<dbReference type="InterPro" id="IPR018422">
    <property type="entry name" value="Cation/H_exchanger_CPA1"/>
</dbReference>
<evidence type="ECO:0000256" key="4">
    <source>
        <dbReference type="ARBA" id="ARBA00022692"/>
    </source>
</evidence>
<keyword evidence="6 10" id="KW-0915">Sodium</keyword>
<evidence type="ECO:0000256" key="7">
    <source>
        <dbReference type="ARBA" id="ARBA00023065"/>
    </source>
</evidence>
<feature type="domain" description="Cation/H+ exchanger transmembrane" evidence="11">
    <location>
        <begin position="13"/>
        <end position="405"/>
    </location>
</feature>
<evidence type="ECO:0000256" key="9">
    <source>
        <dbReference type="ARBA" id="ARBA00023201"/>
    </source>
</evidence>
<feature type="transmembrane region" description="Helical" evidence="10">
    <location>
        <begin position="6"/>
        <end position="22"/>
    </location>
</feature>
<dbReference type="AlphaFoldDB" id="A0A1G9HNK9"/>
<keyword evidence="8 10" id="KW-0472">Membrane</keyword>
<dbReference type="RefSeq" id="WP_093196506.1">
    <property type="nucleotide sequence ID" value="NZ_FNGS01000001.1"/>
</dbReference>
<feature type="transmembrane region" description="Helical" evidence="10">
    <location>
        <begin position="303"/>
        <end position="327"/>
    </location>
</feature>
<dbReference type="NCBIfam" id="TIGR00831">
    <property type="entry name" value="a_cpa1"/>
    <property type="match status" value="1"/>
</dbReference>
<feature type="transmembrane region" description="Helical" evidence="10">
    <location>
        <begin position="224"/>
        <end position="248"/>
    </location>
</feature>
<keyword evidence="7 10" id="KW-0406">Ion transport</keyword>
<feature type="transmembrane region" description="Helical" evidence="10">
    <location>
        <begin position="86"/>
        <end position="110"/>
    </location>
</feature>
<dbReference type="GO" id="GO:0051453">
    <property type="term" value="P:regulation of intracellular pH"/>
    <property type="evidence" value="ECO:0007669"/>
    <property type="project" value="TreeGrafter"/>
</dbReference>
<evidence type="ECO:0000256" key="6">
    <source>
        <dbReference type="ARBA" id="ARBA00023053"/>
    </source>
</evidence>
<dbReference type="InterPro" id="IPR004705">
    <property type="entry name" value="Cation/H_exchanger_CPA1_bac"/>
</dbReference>
<dbReference type="GO" id="GO:0015385">
    <property type="term" value="F:sodium:proton antiporter activity"/>
    <property type="evidence" value="ECO:0007669"/>
    <property type="project" value="InterPro"/>
</dbReference>
<dbReference type="Pfam" id="PF00999">
    <property type="entry name" value="Na_H_Exchanger"/>
    <property type="match status" value="1"/>
</dbReference>
<dbReference type="GO" id="GO:0005886">
    <property type="term" value="C:plasma membrane"/>
    <property type="evidence" value="ECO:0007669"/>
    <property type="project" value="UniProtKB-SubCell"/>
</dbReference>
<organism evidence="12 13">
    <name type="scientific">Siphonobacter aquaeclarae</name>
    <dbReference type="NCBI Taxonomy" id="563176"/>
    <lineage>
        <taxon>Bacteria</taxon>
        <taxon>Pseudomonadati</taxon>
        <taxon>Bacteroidota</taxon>
        <taxon>Cytophagia</taxon>
        <taxon>Cytophagales</taxon>
        <taxon>Cytophagaceae</taxon>
        <taxon>Siphonobacter</taxon>
    </lineage>
</organism>
<feature type="transmembrane region" description="Helical" evidence="10">
    <location>
        <begin position="55"/>
        <end position="74"/>
    </location>
</feature>
<proteinExistence type="inferred from homology"/>
<keyword evidence="13" id="KW-1185">Reference proteome</keyword>
<evidence type="ECO:0000256" key="3">
    <source>
        <dbReference type="ARBA" id="ARBA00022475"/>
    </source>
</evidence>
<dbReference type="InterPro" id="IPR006153">
    <property type="entry name" value="Cation/H_exchanger_TM"/>
</dbReference>
<protein>
    <submittedName>
        <fullName evidence="12">Monovalent cation:H+ antiporter, CPA1 family</fullName>
    </submittedName>
</protein>
<feature type="transmembrane region" description="Helical" evidence="10">
    <location>
        <begin position="156"/>
        <end position="176"/>
    </location>
</feature>
<feature type="transmembrane region" description="Helical" evidence="10">
    <location>
        <begin position="348"/>
        <end position="371"/>
    </location>
</feature>
<comment type="similarity">
    <text evidence="10">Belongs to the monovalent cation:proton antiporter 1 (CPA1) transporter (TC 2.A.36) family.</text>
</comment>
<dbReference type="OrthoDB" id="9809206at2"/>
<feature type="transmembrane region" description="Helical" evidence="10">
    <location>
        <begin position="268"/>
        <end position="291"/>
    </location>
</feature>
<evidence type="ECO:0000256" key="8">
    <source>
        <dbReference type="ARBA" id="ARBA00023136"/>
    </source>
</evidence>
<name>A0A1G9HNK9_9BACT</name>
<evidence type="ECO:0000313" key="12">
    <source>
        <dbReference type="EMBL" id="SDL14314.1"/>
    </source>
</evidence>
<gene>
    <name evidence="12" type="ORF">SAMN04488090_0130</name>
</gene>
<keyword evidence="5 10" id="KW-1133">Transmembrane helix</keyword>
<keyword evidence="4 10" id="KW-0812">Transmembrane</keyword>